<evidence type="ECO:0000313" key="3">
    <source>
        <dbReference type="Proteomes" id="UP000231279"/>
    </source>
</evidence>
<sequence length="277" mass="31080">MHLDNFVEDNRVVGVFVEHLDLKSFNTLNQWIQAYNLSSFDNDTDDNFEENDLSDNEEKDEDTSNAENVGEASRVDNDGEDSNSKSEDNEQSFGDDSNHSDKLANSDYSFDDILFDDNIDKDVDWLGFNQGVPTIGMNTHPNEVRVKRHSMLHGRDIVFVKNDTNKVRVKCKESKCKWPLIGLDGCHFKSTSGGILPTAVGIDGNNSMFSFAYAVFEKEKKCPTSVWSTDLSKDKFTPKCSGVPCTCTLQVDFGSRRDGWGKRATLTTFMGGMELFA</sequence>
<comment type="caution">
    <text evidence="2">The sequence shown here is derived from an EMBL/GenBank/DDBJ whole genome shotgun (WGS) entry which is preliminary data.</text>
</comment>
<name>A0A2G9IBT9_9LAMI</name>
<proteinExistence type="predicted"/>
<feature type="region of interest" description="Disordered" evidence="1">
    <location>
        <begin position="40"/>
        <end position="101"/>
    </location>
</feature>
<dbReference type="Proteomes" id="UP000231279">
    <property type="component" value="Unassembled WGS sequence"/>
</dbReference>
<feature type="compositionally biased region" description="Acidic residues" evidence="1">
    <location>
        <begin position="42"/>
        <end position="64"/>
    </location>
</feature>
<accession>A0A2G9IBT9</accession>
<dbReference type="OrthoDB" id="1918246at2759"/>
<evidence type="ECO:0000313" key="2">
    <source>
        <dbReference type="EMBL" id="PIN27205.1"/>
    </source>
</evidence>
<dbReference type="EMBL" id="NKXS01000002">
    <property type="protein sequence ID" value="PIN27205.1"/>
    <property type="molecule type" value="Genomic_DNA"/>
</dbReference>
<protein>
    <recommendedName>
        <fullName evidence="4">Transposase MuDR plant domain-containing protein</fullName>
    </recommendedName>
</protein>
<gene>
    <name evidence="2" type="ORF">CDL12_00029</name>
</gene>
<keyword evidence="3" id="KW-1185">Reference proteome</keyword>
<evidence type="ECO:0008006" key="4">
    <source>
        <dbReference type="Google" id="ProtNLM"/>
    </source>
</evidence>
<feature type="compositionally biased region" description="Basic and acidic residues" evidence="1">
    <location>
        <begin position="73"/>
        <end position="88"/>
    </location>
</feature>
<reference evidence="3" key="1">
    <citation type="journal article" date="2018" name="Gigascience">
        <title>Genome assembly of the Pink Ipe (Handroanthus impetiginosus, Bignoniaceae), a highly valued, ecologically keystone Neotropical timber forest tree.</title>
        <authorList>
            <person name="Silva-Junior O.B."/>
            <person name="Grattapaglia D."/>
            <person name="Novaes E."/>
            <person name="Collevatti R.G."/>
        </authorList>
    </citation>
    <scope>NUCLEOTIDE SEQUENCE [LARGE SCALE GENOMIC DNA]</scope>
    <source>
        <strain evidence="3">cv. UFG-1</strain>
    </source>
</reference>
<evidence type="ECO:0000256" key="1">
    <source>
        <dbReference type="SAM" id="MobiDB-lite"/>
    </source>
</evidence>
<dbReference type="AlphaFoldDB" id="A0A2G9IBT9"/>
<organism evidence="2 3">
    <name type="scientific">Handroanthus impetiginosus</name>
    <dbReference type="NCBI Taxonomy" id="429701"/>
    <lineage>
        <taxon>Eukaryota</taxon>
        <taxon>Viridiplantae</taxon>
        <taxon>Streptophyta</taxon>
        <taxon>Embryophyta</taxon>
        <taxon>Tracheophyta</taxon>
        <taxon>Spermatophyta</taxon>
        <taxon>Magnoliopsida</taxon>
        <taxon>eudicotyledons</taxon>
        <taxon>Gunneridae</taxon>
        <taxon>Pentapetalae</taxon>
        <taxon>asterids</taxon>
        <taxon>lamiids</taxon>
        <taxon>Lamiales</taxon>
        <taxon>Bignoniaceae</taxon>
        <taxon>Crescentiina</taxon>
        <taxon>Tabebuia alliance</taxon>
        <taxon>Handroanthus</taxon>
    </lineage>
</organism>